<evidence type="ECO:0000313" key="2">
    <source>
        <dbReference type="Proteomes" id="UP000185990"/>
    </source>
</evidence>
<dbReference type="RefSeq" id="WP_073510775.1">
    <property type="nucleotide sequence ID" value="NZ_MPJD01000046.1"/>
</dbReference>
<dbReference type="Gene3D" id="3.40.630.10">
    <property type="entry name" value="Zn peptidases"/>
    <property type="match status" value="1"/>
</dbReference>
<dbReference type="Proteomes" id="UP000185990">
    <property type="component" value="Unassembled WGS sequence"/>
</dbReference>
<gene>
    <name evidence="1" type="ORF">BOH74_22215</name>
</gene>
<dbReference type="InterPro" id="IPR021259">
    <property type="entry name" value="DUF2817"/>
</dbReference>
<dbReference type="Pfam" id="PF10994">
    <property type="entry name" value="DUF2817"/>
    <property type="match status" value="1"/>
</dbReference>
<accession>A0A853ZSZ2</accession>
<evidence type="ECO:0000313" key="1">
    <source>
        <dbReference type="EMBL" id="OKA17695.1"/>
    </source>
</evidence>
<proteinExistence type="predicted"/>
<name>A0A853ZSZ2_9PSED</name>
<dbReference type="CDD" id="cd06233">
    <property type="entry name" value="M14-like"/>
    <property type="match status" value="1"/>
</dbReference>
<evidence type="ECO:0008006" key="3">
    <source>
        <dbReference type="Google" id="ProtNLM"/>
    </source>
</evidence>
<dbReference type="AlphaFoldDB" id="A0A853ZSZ2"/>
<dbReference type="EMBL" id="MPJD01000046">
    <property type="protein sequence ID" value="OKA17695.1"/>
    <property type="molecule type" value="Genomic_DNA"/>
</dbReference>
<dbReference type="SUPFAM" id="SSF53187">
    <property type="entry name" value="Zn-dependent exopeptidases"/>
    <property type="match status" value="1"/>
</dbReference>
<comment type="caution">
    <text evidence="1">The sequence shown here is derived from an EMBL/GenBank/DDBJ whole genome shotgun (WGS) entry which is preliminary data.</text>
</comment>
<reference evidence="1 2" key="1">
    <citation type="submission" date="2016-11" db="EMBL/GenBank/DDBJ databases">
        <title>Draft genome of Pseudomonas versuta A4R1.12.</title>
        <authorList>
            <person name="See-Too W.-S."/>
        </authorList>
    </citation>
    <scope>NUCLEOTIDE SEQUENCE [LARGE SCALE GENOMIC DNA]</scope>
    <source>
        <strain evidence="1 2">A4R1.12</strain>
    </source>
</reference>
<protein>
    <recommendedName>
        <fullName evidence="3">DUF2817 domain-containing protein</fullName>
    </recommendedName>
</protein>
<sequence>MSTGFPSHRNFTRQREQFLAAATAANARLYHYPHPLCGPFGEALSTDVALIGNPQAKRVLIALSGTHGVEGFYGSDCQRQWLQTFNPQTLPDDVAVLMIHLINPWGTAWIRRVNEDNIDLNRNYLDFSQALPDNQAYDALHAIYTCDQLRGPHRDQADALLNERVQSEGWPAVMSIVEAGQYHHPDGLFYGGNRACWSNRTLHRILQEHLGAASVAMCFDLHTGAGDYGHPMLLTITQAAYPALADAQQLFGPWLFTLITGANSHSDTGVAATATGYASQAIINALPHVRLMPFVIECGTYPGEQIHNVLRDDQWLHLYGNLDSPQAHQIKQQLLEQFFPADSDWQELVWVRTRQIWDRALGALIKMQG</sequence>
<organism evidence="1 2">
    <name type="scientific">Pseudomonas versuta</name>
    <dbReference type="NCBI Taxonomy" id="1788301"/>
    <lineage>
        <taxon>Bacteria</taxon>
        <taxon>Pseudomonadati</taxon>
        <taxon>Pseudomonadota</taxon>
        <taxon>Gammaproteobacteria</taxon>
        <taxon>Pseudomonadales</taxon>
        <taxon>Pseudomonadaceae</taxon>
        <taxon>Pseudomonas</taxon>
    </lineage>
</organism>